<dbReference type="InterPro" id="IPR003676">
    <property type="entry name" value="SAUR_fam"/>
</dbReference>
<dbReference type="Gramene" id="TraesCS5B03G0870800.1">
    <property type="protein sequence ID" value="TraesCS5B03G0870800.1.CDS1"/>
    <property type="gene ID" value="TraesCS5B03G0870800"/>
</dbReference>
<dbReference type="Gramene" id="TraesLDM5B03G02948100.1">
    <property type="protein sequence ID" value="TraesLDM5B03G02948100.1.CDS1"/>
    <property type="gene ID" value="TraesLDM5B03G02948100"/>
</dbReference>
<evidence type="ECO:0000313" key="3">
    <source>
        <dbReference type="Proteomes" id="UP000019116"/>
    </source>
</evidence>
<dbReference type="Gramene" id="TraesWEE_scaffold_003825_01G000300.1">
    <property type="protein sequence ID" value="TraesWEE_scaffold_003825_01G000300.1"/>
    <property type="gene ID" value="TraesWEE_scaffold_003825_01G000300"/>
</dbReference>
<dbReference type="KEGG" id="taes:123112980"/>
<gene>
    <name evidence="2" type="primary">LOC123112980</name>
</gene>
<dbReference type="GeneID" id="123112980"/>
<dbReference type="Gramene" id="TraesMAC5B03G02942950.1">
    <property type="protein sequence ID" value="TraesMAC5B03G02942950.1.CDS1"/>
    <property type="gene ID" value="TraesMAC5B03G02942950"/>
</dbReference>
<dbReference type="Gramene" id="TraesLAC5B03G02899530.1">
    <property type="protein sequence ID" value="TraesLAC5B03G02899530.1.CDS1"/>
    <property type="gene ID" value="TraesLAC5B03G02899530"/>
</dbReference>
<dbReference type="OMA" id="RWHITLP"/>
<dbReference type="Gramene" id="TraesKAR5B01G0348460.1">
    <property type="protein sequence ID" value="cds.TraesKAR5B01G0348460.1"/>
    <property type="gene ID" value="TraesKAR5B01G0348460"/>
</dbReference>
<dbReference type="AlphaFoldDB" id="A0A3B6LS13"/>
<dbReference type="Gramene" id="TraesPARA_EIv1.0_1713480.1">
    <property type="protein sequence ID" value="TraesPARA_EIv1.0_1713480.1.CDS1"/>
    <property type="gene ID" value="TraesPARA_EIv1.0_1713480"/>
</dbReference>
<dbReference type="Gramene" id="TraesCAD_scaffold_031775_01G001100.1">
    <property type="protein sequence ID" value="TraesCAD_scaffold_031775_01G001100.1"/>
    <property type="gene ID" value="TraesCAD_scaffold_031775_01G001100"/>
</dbReference>
<dbReference type="Gramene" id="TraesCS5B02G347500.1">
    <property type="protein sequence ID" value="TraesCS5B02G347500.1.cds1"/>
    <property type="gene ID" value="TraesCS5B02G347500"/>
</dbReference>
<dbReference type="GO" id="GO:0009733">
    <property type="term" value="P:response to auxin"/>
    <property type="evidence" value="ECO:0007669"/>
    <property type="project" value="InterPro"/>
</dbReference>
<dbReference type="PANTHER" id="PTHR31175:SF123">
    <property type="entry name" value="AUXIN-RESPONSIVE PROTEIN"/>
    <property type="match status" value="1"/>
</dbReference>
<sequence>MIHSKKLAQLAKKWQRMVAAGGQQTADTDGCCSTASVADRGHCVMYTVDGSRFEVPLVYLGTMVFGELLRMSQEEFGFSSDGKITLPFDACVMAYVMCLIRREASEEVEKAFLSSIAMPCHSASCVASVRLNQQFAVCS</sequence>
<evidence type="ECO:0000256" key="1">
    <source>
        <dbReference type="ARBA" id="ARBA00006974"/>
    </source>
</evidence>
<evidence type="ECO:0000313" key="2">
    <source>
        <dbReference type="EnsemblPlants" id="TraesCS5B02G347500.1.cds1"/>
    </source>
</evidence>
<accession>A0A3B6LS13</accession>
<protein>
    <recommendedName>
        <fullName evidence="4">Auxin-responsive protein</fullName>
    </recommendedName>
</protein>
<name>A0A3B6LS13_WHEAT</name>
<dbReference type="Gramene" id="TraesJUL5B03G02965350.1">
    <property type="protein sequence ID" value="TraesJUL5B03G02965350.1.CDS1"/>
    <property type="gene ID" value="TraesJUL5B03G02965350"/>
</dbReference>
<dbReference type="Gramene" id="TraesNOR5B03G02972650.1">
    <property type="protein sequence ID" value="TraesNOR5B03G02972650.1.CDS1"/>
    <property type="gene ID" value="TraesNOR5B03G02972650"/>
</dbReference>
<dbReference type="PANTHER" id="PTHR31175">
    <property type="entry name" value="AUXIN-RESPONSIVE FAMILY PROTEIN"/>
    <property type="match status" value="1"/>
</dbReference>
<dbReference type="RefSeq" id="XP_044390017.1">
    <property type="nucleotide sequence ID" value="XM_044534082.1"/>
</dbReference>
<reference evidence="2" key="1">
    <citation type="submission" date="2018-08" db="EMBL/GenBank/DDBJ databases">
        <authorList>
            <person name="Rossello M."/>
        </authorList>
    </citation>
    <scope>NUCLEOTIDE SEQUENCE [LARGE SCALE GENOMIC DNA]</scope>
    <source>
        <strain evidence="2">cv. Chinese Spring</strain>
    </source>
</reference>
<evidence type="ECO:0008006" key="4">
    <source>
        <dbReference type="Google" id="ProtNLM"/>
    </source>
</evidence>
<organism evidence="2">
    <name type="scientific">Triticum aestivum</name>
    <name type="common">Wheat</name>
    <dbReference type="NCBI Taxonomy" id="4565"/>
    <lineage>
        <taxon>Eukaryota</taxon>
        <taxon>Viridiplantae</taxon>
        <taxon>Streptophyta</taxon>
        <taxon>Embryophyta</taxon>
        <taxon>Tracheophyta</taxon>
        <taxon>Spermatophyta</taxon>
        <taxon>Magnoliopsida</taxon>
        <taxon>Liliopsida</taxon>
        <taxon>Poales</taxon>
        <taxon>Poaceae</taxon>
        <taxon>BOP clade</taxon>
        <taxon>Pooideae</taxon>
        <taxon>Triticodae</taxon>
        <taxon>Triticeae</taxon>
        <taxon>Triticinae</taxon>
        <taxon>Triticum</taxon>
    </lineage>
</organism>
<reference evidence="2" key="2">
    <citation type="submission" date="2018-10" db="UniProtKB">
        <authorList>
            <consortium name="EnsemblPlants"/>
        </authorList>
    </citation>
    <scope>IDENTIFICATION</scope>
</reference>
<comment type="similarity">
    <text evidence="1">Belongs to the ARG7 family.</text>
</comment>
<dbReference type="Proteomes" id="UP000019116">
    <property type="component" value="Chromosome 5B"/>
</dbReference>
<dbReference type="EnsemblPlants" id="TraesCS5B02G347500.1">
    <property type="protein sequence ID" value="TraesCS5B02G347500.1.cds1"/>
    <property type="gene ID" value="TraesCS5B02G347500"/>
</dbReference>
<proteinExistence type="inferred from homology"/>
<keyword evidence="3" id="KW-1185">Reference proteome</keyword>
<dbReference type="Pfam" id="PF02519">
    <property type="entry name" value="Auxin_inducible"/>
    <property type="match status" value="1"/>
</dbReference>